<dbReference type="SUPFAM" id="SSF53474">
    <property type="entry name" value="alpha/beta-Hydrolases"/>
    <property type="match status" value="1"/>
</dbReference>
<gene>
    <name evidence="4" type="ORF">ATNIH1004_008745</name>
    <name evidence="5" type="ORF">EYZ11_006891</name>
</gene>
<evidence type="ECO:0000256" key="3">
    <source>
        <dbReference type="SAM" id="Phobius"/>
    </source>
</evidence>
<dbReference type="STRING" id="1220188.A0A4S3JK13"/>
<organism evidence="5 6">
    <name type="scientific">Aspergillus tanneri</name>
    <dbReference type="NCBI Taxonomy" id="1220188"/>
    <lineage>
        <taxon>Eukaryota</taxon>
        <taxon>Fungi</taxon>
        <taxon>Dikarya</taxon>
        <taxon>Ascomycota</taxon>
        <taxon>Pezizomycotina</taxon>
        <taxon>Eurotiomycetes</taxon>
        <taxon>Eurotiomycetidae</taxon>
        <taxon>Eurotiales</taxon>
        <taxon>Aspergillaceae</taxon>
        <taxon>Aspergillus</taxon>
        <taxon>Aspergillus subgen. Circumdati</taxon>
    </lineage>
</organism>
<evidence type="ECO:0000313" key="7">
    <source>
        <dbReference type="Proteomes" id="UP000324241"/>
    </source>
</evidence>
<evidence type="ECO:0000313" key="5">
    <source>
        <dbReference type="EMBL" id="THC93641.1"/>
    </source>
</evidence>
<dbReference type="Proteomes" id="UP000308092">
    <property type="component" value="Unassembled WGS sequence"/>
</dbReference>
<keyword evidence="3" id="KW-0812">Transmembrane</keyword>
<dbReference type="Gene3D" id="3.40.50.1820">
    <property type="entry name" value="alpha/beta hydrolase"/>
    <property type="match status" value="1"/>
</dbReference>
<keyword evidence="3" id="KW-1133">Transmembrane helix</keyword>
<keyword evidence="6" id="KW-1185">Reference proteome</keyword>
<dbReference type="InterPro" id="IPR050300">
    <property type="entry name" value="GDXG_lipolytic_enzyme"/>
</dbReference>
<evidence type="ECO:0000256" key="2">
    <source>
        <dbReference type="ARBA" id="ARBA00022801"/>
    </source>
</evidence>
<dbReference type="PROSITE" id="PS01173">
    <property type="entry name" value="LIPASE_GDXG_HIS"/>
    <property type="match status" value="1"/>
</dbReference>
<reference evidence="4 7" key="2">
    <citation type="submission" date="2019-08" db="EMBL/GenBank/DDBJ databases">
        <title>The genome sequence of a newly discovered highly antifungal drug resistant Aspergillus species, Aspergillus tanneri NIH 1004.</title>
        <authorList>
            <person name="Mounaud S."/>
            <person name="Singh I."/>
            <person name="Joardar V."/>
            <person name="Pakala S."/>
            <person name="Pakala S."/>
            <person name="Venepally P."/>
            <person name="Chung J.K."/>
            <person name="Losada L."/>
            <person name="Nierman W.C."/>
        </authorList>
    </citation>
    <scope>NUCLEOTIDE SEQUENCE [LARGE SCALE GENOMIC DNA]</scope>
    <source>
        <strain evidence="4 7">NIH1004</strain>
    </source>
</reference>
<evidence type="ECO:0000256" key="1">
    <source>
        <dbReference type="ARBA" id="ARBA00010515"/>
    </source>
</evidence>
<keyword evidence="2" id="KW-0378">Hydrolase</keyword>
<evidence type="ECO:0000313" key="4">
    <source>
        <dbReference type="EMBL" id="KAA8644541.1"/>
    </source>
</evidence>
<dbReference type="GeneID" id="54331447"/>
<dbReference type="InterPro" id="IPR029058">
    <property type="entry name" value="AB_hydrolase_fold"/>
</dbReference>
<feature type="transmembrane region" description="Helical" evidence="3">
    <location>
        <begin position="6"/>
        <end position="25"/>
    </location>
</feature>
<dbReference type="EMBL" id="SOSA01000253">
    <property type="protein sequence ID" value="THC93641.1"/>
    <property type="molecule type" value="Genomic_DNA"/>
</dbReference>
<comment type="caution">
    <text evidence="5">The sequence shown here is derived from an EMBL/GenBank/DDBJ whole genome shotgun (WGS) entry which is preliminary data.</text>
</comment>
<evidence type="ECO:0000313" key="6">
    <source>
        <dbReference type="Proteomes" id="UP000308092"/>
    </source>
</evidence>
<accession>A0A4S3JK13</accession>
<dbReference type="RefSeq" id="XP_033423902.1">
    <property type="nucleotide sequence ID" value="XM_033573350.1"/>
</dbReference>
<keyword evidence="3" id="KW-0472">Membrane</keyword>
<protein>
    <submittedName>
        <fullName evidence="5">Uncharacterized protein</fullName>
    </submittedName>
</protein>
<dbReference type="InterPro" id="IPR002168">
    <property type="entry name" value="Lipase_GDXG_HIS_AS"/>
</dbReference>
<dbReference type="PANTHER" id="PTHR48081">
    <property type="entry name" value="AB HYDROLASE SUPERFAMILY PROTEIN C4A8.06C"/>
    <property type="match status" value="1"/>
</dbReference>
<comment type="similarity">
    <text evidence="1">Belongs to the 'GDXG' lipolytic enzyme family.</text>
</comment>
<dbReference type="Proteomes" id="UP000324241">
    <property type="component" value="Unassembled WGS sequence"/>
</dbReference>
<dbReference type="AlphaFoldDB" id="A0A4S3JK13"/>
<name>A0A4S3JK13_9EURO</name>
<dbReference type="EMBL" id="QUQM01000006">
    <property type="protein sequence ID" value="KAA8644541.1"/>
    <property type="molecule type" value="Genomic_DNA"/>
</dbReference>
<proteinExistence type="inferred from homology"/>
<dbReference type="GO" id="GO:0016787">
    <property type="term" value="F:hydrolase activity"/>
    <property type="evidence" value="ECO:0007669"/>
    <property type="project" value="UniProtKB-KW"/>
</dbReference>
<dbReference type="PANTHER" id="PTHR48081:SF19">
    <property type="entry name" value="AB HYDROLASE SUPERFAMILY PROTEIN C4A8.06C"/>
    <property type="match status" value="1"/>
</dbReference>
<dbReference type="OrthoDB" id="2336090at2759"/>
<dbReference type="VEuPathDB" id="FungiDB:EYZ11_006891"/>
<sequence length="184" mass="21531">MALNTIALGVVLTPAVLSTFISHYLHRKSLHNKPTIHVSYDEAIHIFRKFLFYASKHTVEDIQAFSAQWVPSPHWVRTETVHISNRYLTSAAEVLIDELGPRGIDRVGGKEWWQWRGPAEDLQGEWIEMRNDHNERKRANGDNRGRRRIMLYIHGGAYYFGSVNTHRYQMQRHARKLQGRVFAR</sequence>
<reference evidence="5 6" key="1">
    <citation type="submission" date="2019-03" db="EMBL/GenBank/DDBJ databases">
        <title>The genome sequence of a newly discovered highly antifungal drug resistant Aspergillus species, Aspergillus tanneri NIH 1004.</title>
        <authorList>
            <person name="Mounaud S."/>
            <person name="Singh I."/>
            <person name="Joardar V."/>
            <person name="Pakala S."/>
            <person name="Pakala S."/>
            <person name="Venepally P."/>
            <person name="Hoover J."/>
            <person name="Nierman W."/>
            <person name="Chung J."/>
            <person name="Losada L."/>
        </authorList>
    </citation>
    <scope>NUCLEOTIDE SEQUENCE [LARGE SCALE GENOMIC DNA]</scope>
    <source>
        <strain evidence="5 6">NIH1004</strain>
    </source>
</reference>